<name>A0A8S5TCS7_9VIRU</name>
<sequence length="32" mass="3485">MIRGLLSNLIGYPAFDNLHWLCSLGLIPKAGT</sequence>
<reference evidence="1" key="1">
    <citation type="journal article" date="2021" name="Proc. Natl. Acad. Sci. U.S.A.">
        <title>A Catalog of Tens of Thousands of Viruses from Human Metagenomes Reveals Hidden Associations with Chronic Diseases.</title>
        <authorList>
            <person name="Tisza M.J."/>
            <person name="Buck C.B."/>
        </authorList>
    </citation>
    <scope>NUCLEOTIDE SEQUENCE</scope>
    <source>
        <strain evidence="1">Ctesc4</strain>
    </source>
</reference>
<dbReference type="EMBL" id="BK032802">
    <property type="protein sequence ID" value="DAF61108.1"/>
    <property type="molecule type" value="Genomic_DNA"/>
</dbReference>
<accession>A0A8S5TCS7</accession>
<organism evidence="1">
    <name type="scientific">Phage sp. ctesc4</name>
    <dbReference type="NCBI Taxonomy" id="2828008"/>
    <lineage>
        <taxon>Viruses</taxon>
    </lineage>
</organism>
<protein>
    <submittedName>
        <fullName evidence="1">Uncharacterized protein</fullName>
    </submittedName>
</protein>
<evidence type="ECO:0000313" key="1">
    <source>
        <dbReference type="EMBL" id="DAF61108.1"/>
    </source>
</evidence>
<proteinExistence type="predicted"/>